<reference evidence="5" key="1">
    <citation type="submission" date="2024-02" db="EMBL/GenBank/DDBJ databases">
        <title>Tomenella chthoni gen. nov. sp. nov., a member of the family Jonesiaceae isolated from bat guano.</title>
        <authorList>
            <person name="Miller S.L."/>
            <person name="King J."/>
            <person name="Sankaranarayanan K."/>
            <person name="Lawson P.A."/>
        </authorList>
    </citation>
    <scope>NUCLEOTIDE SEQUENCE</scope>
    <source>
        <strain evidence="5">BS-20</strain>
    </source>
</reference>
<dbReference type="SUPFAM" id="SSF53383">
    <property type="entry name" value="PLP-dependent transferases"/>
    <property type="match status" value="1"/>
</dbReference>
<organism evidence="5">
    <name type="scientific">Jonesiaceae bacterium BS-20</name>
    <dbReference type="NCBI Taxonomy" id="3120821"/>
    <lineage>
        <taxon>Bacteria</taxon>
        <taxon>Bacillati</taxon>
        <taxon>Actinomycetota</taxon>
        <taxon>Actinomycetes</taxon>
        <taxon>Micrococcales</taxon>
        <taxon>Jonesiaceae</taxon>
    </lineage>
</organism>
<feature type="active site" description="Proton acceptor" evidence="2">
    <location>
        <position position="190"/>
    </location>
</feature>
<dbReference type="GO" id="GO:0030170">
    <property type="term" value="F:pyridoxal phosphate binding"/>
    <property type="evidence" value="ECO:0007669"/>
    <property type="project" value="TreeGrafter"/>
</dbReference>
<dbReference type="Gene3D" id="3.40.640.10">
    <property type="entry name" value="Type I PLP-dependent aspartate aminotransferase-like (Major domain)"/>
    <property type="match status" value="1"/>
</dbReference>
<dbReference type="Pfam" id="PF01041">
    <property type="entry name" value="DegT_DnrJ_EryC1"/>
    <property type="match status" value="1"/>
</dbReference>
<proteinExistence type="inferred from homology"/>
<keyword evidence="5" id="KW-0808">Transferase</keyword>
<keyword evidence="3 4" id="KW-0663">Pyridoxal phosphate</keyword>
<dbReference type="InterPro" id="IPR000653">
    <property type="entry name" value="DegT/StrS_aminotransferase"/>
</dbReference>
<comment type="similarity">
    <text evidence="4">Belongs to the DegT/DnrJ/EryC1 family.</text>
</comment>
<accession>A0AAU7DWS4</accession>
<evidence type="ECO:0000256" key="4">
    <source>
        <dbReference type="RuleBase" id="RU004508"/>
    </source>
</evidence>
<comment type="cofactor">
    <cofactor evidence="1">
        <name>pyridoxal 5'-phosphate</name>
        <dbReference type="ChEBI" id="CHEBI:597326"/>
    </cofactor>
</comment>
<evidence type="ECO:0000256" key="2">
    <source>
        <dbReference type="PIRSR" id="PIRSR000390-1"/>
    </source>
</evidence>
<dbReference type="InterPro" id="IPR015422">
    <property type="entry name" value="PyrdxlP-dep_Trfase_small"/>
</dbReference>
<dbReference type="CDD" id="cd00616">
    <property type="entry name" value="AHBA_syn"/>
    <property type="match status" value="1"/>
</dbReference>
<dbReference type="GO" id="GO:0008483">
    <property type="term" value="F:transaminase activity"/>
    <property type="evidence" value="ECO:0007669"/>
    <property type="project" value="UniProtKB-KW"/>
</dbReference>
<dbReference type="InterPro" id="IPR015421">
    <property type="entry name" value="PyrdxlP-dep_Trfase_major"/>
</dbReference>
<dbReference type="Gene3D" id="3.90.1150.10">
    <property type="entry name" value="Aspartate Aminotransferase, domain 1"/>
    <property type="match status" value="1"/>
</dbReference>
<dbReference type="AlphaFoldDB" id="A0AAU7DWS4"/>
<dbReference type="InterPro" id="IPR015424">
    <property type="entry name" value="PyrdxlP-dep_Trfase"/>
</dbReference>
<evidence type="ECO:0000256" key="1">
    <source>
        <dbReference type="ARBA" id="ARBA00001933"/>
    </source>
</evidence>
<dbReference type="PANTHER" id="PTHR30244">
    <property type="entry name" value="TRANSAMINASE"/>
    <property type="match status" value="1"/>
</dbReference>
<feature type="modified residue" description="N6-(pyridoxal phosphate)lysine" evidence="3">
    <location>
        <position position="190"/>
    </location>
</feature>
<dbReference type="GO" id="GO:0000271">
    <property type="term" value="P:polysaccharide biosynthetic process"/>
    <property type="evidence" value="ECO:0007669"/>
    <property type="project" value="TreeGrafter"/>
</dbReference>
<keyword evidence="5" id="KW-0032">Aminotransferase</keyword>
<sequence>MKYEILLSSPDVGALEEQAVVAAFRSGWIAPLGPEVDQFEADVSAYIGVEHGIALASGTAALHLGLLALNVGRGDIVLTSTMTFAATAFAITYTGATPYFIDCLPGTGNMDPQLLHDALAGLAQQGLRAAAIVPVDLLGRVADYTSILAVAQEFGVPVFADAAESMGARGQGRAAGSFGDAAVLSFNGNKVMTTSGGGMLVTNSAEIASYVRYLSTQAREPVMHYEHTHIGYNYRLSNLLAALGRAQLQRLDEMVAKRSAVRKFYGELLCEVEGVKILGESQVNDAGAGASGLDNSWLTAITVDASKSHFKPAELSGYLAKHGIESRPLWKPMHLQPIFAGVNGSINGSAERLYDQGVVLPSGSNLTNDQLDRIGTTITNFVAGDWP</sequence>
<evidence type="ECO:0000313" key="5">
    <source>
        <dbReference type="EMBL" id="XBH22165.1"/>
    </source>
</evidence>
<evidence type="ECO:0000256" key="3">
    <source>
        <dbReference type="PIRSR" id="PIRSR000390-2"/>
    </source>
</evidence>
<gene>
    <name evidence="5" type="ORF">V5R04_02755</name>
</gene>
<dbReference type="EMBL" id="CP146203">
    <property type="protein sequence ID" value="XBH22165.1"/>
    <property type="molecule type" value="Genomic_DNA"/>
</dbReference>
<name>A0AAU7DWS4_9MICO</name>
<dbReference type="PANTHER" id="PTHR30244:SF34">
    <property type="entry name" value="DTDP-4-AMINO-4,6-DIDEOXYGALACTOSE TRANSAMINASE"/>
    <property type="match status" value="1"/>
</dbReference>
<dbReference type="PIRSF" id="PIRSF000390">
    <property type="entry name" value="PLP_StrS"/>
    <property type="match status" value="1"/>
</dbReference>
<protein>
    <submittedName>
        <fullName evidence="5">Aminotransferase class I/II-fold pyridoxal phosphate-dependent enzyme</fullName>
    </submittedName>
</protein>